<dbReference type="GO" id="GO:0016491">
    <property type="term" value="F:oxidoreductase activity"/>
    <property type="evidence" value="ECO:0007669"/>
    <property type="project" value="UniProtKB-KW"/>
</dbReference>
<dbReference type="SUPFAM" id="SSF55447">
    <property type="entry name" value="CO dehydrogenase flavoprotein C-terminal domain-like"/>
    <property type="match status" value="1"/>
</dbReference>
<dbReference type="Proteomes" id="UP000002881">
    <property type="component" value="Chromosome"/>
</dbReference>
<dbReference type="InterPro" id="IPR036683">
    <property type="entry name" value="CO_DH_flav_C_dom_sf"/>
</dbReference>
<protein>
    <submittedName>
        <fullName evidence="5">Aerobic-type carbon monoxide dehydrogenase, middle subunit CoxM/CutM-like protein</fullName>
    </submittedName>
</protein>
<evidence type="ECO:0000313" key="6">
    <source>
        <dbReference type="Proteomes" id="UP000002881"/>
    </source>
</evidence>
<dbReference type="InterPro" id="IPR016166">
    <property type="entry name" value="FAD-bd_PCMH"/>
</dbReference>
<dbReference type="PANTHER" id="PTHR42659">
    <property type="entry name" value="XANTHINE DEHYDROGENASE SUBUNIT C-RELATED"/>
    <property type="match status" value="1"/>
</dbReference>
<dbReference type="GO" id="GO:0071949">
    <property type="term" value="F:FAD binding"/>
    <property type="evidence" value="ECO:0007669"/>
    <property type="project" value="InterPro"/>
</dbReference>
<evidence type="ECO:0000256" key="2">
    <source>
        <dbReference type="ARBA" id="ARBA00022827"/>
    </source>
</evidence>
<evidence type="ECO:0000256" key="3">
    <source>
        <dbReference type="ARBA" id="ARBA00023002"/>
    </source>
</evidence>
<sequence>MSFNVLMPTSEEELVSLLSKERSHILSGGTDLIVKIRLKRVIPKIVVSLKHLKGLDTIEDLGDKIRVGCRVTISELLKSEIIDRHGRIVQMALRQIGSPQIRNRATLAGNIVNASPAGDSIVAMVLTNASLSIGSANGERYERVVDFIKGPGETTLSRGEFVKSITFEKTDALFPQFYKVGQRNSMAISVASVGSLTSESEIRLAFGSVAPTVVVPIEACEYYSAKNGSFDEERFVELAMKCVTPIDDVRATAWYRTTVVRNLIHRTLKVWRKKGYNAV</sequence>
<dbReference type="STRING" id="660470.Theba_0933"/>
<dbReference type="GeneID" id="87106765"/>
<dbReference type="InterPro" id="IPR036318">
    <property type="entry name" value="FAD-bd_PCMH-like_sf"/>
</dbReference>
<dbReference type="KEGG" id="mpg:Theba_0933"/>
<evidence type="ECO:0000313" key="5">
    <source>
        <dbReference type="EMBL" id="AFK06639.1"/>
    </source>
</evidence>
<dbReference type="InterPro" id="IPR002346">
    <property type="entry name" value="Mopterin_DH_FAD-bd"/>
</dbReference>
<dbReference type="Pfam" id="PF03450">
    <property type="entry name" value="CO_deh_flav_C"/>
    <property type="match status" value="1"/>
</dbReference>
<dbReference type="Gene3D" id="3.30.390.50">
    <property type="entry name" value="CO dehydrogenase flavoprotein, C-terminal domain"/>
    <property type="match status" value="1"/>
</dbReference>
<keyword evidence="1" id="KW-0285">Flavoprotein</keyword>
<keyword evidence="6" id="KW-1185">Reference proteome</keyword>
<keyword evidence="3" id="KW-0560">Oxidoreductase</keyword>
<dbReference type="SMART" id="SM01092">
    <property type="entry name" value="CO_deh_flav_C"/>
    <property type="match status" value="1"/>
</dbReference>
<accession>I2F3Y6</accession>
<gene>
    <name evidence="5" type="ORF">Theba_0933</name>
</gene>
<dbReference type="EMBL" id="CP003532">
    <property type="protein sequence ID" value="AFK06639.1"/>
    <property type="molecule type" value="Genomic_DNA"/>
</dbReference>
<dbReference type="eggNOG" id="COG1319">
    <property type="taxonomic scope" value="Bacteria"/>
</dbReference>
<dbReference type="PROSITE" id="PS51387">
    <property type="entry name" value="FAD_PCMH"/>
    <property type="match status" value="1"/>
</dbReference>
<evidence type="ECO:0000256" key="1">
    <source>
        <dbReference type="ARBA" id="ARBA00022630"/>
    </source>
</evidence>
<dbReference type="InterPro" id="IPR016169">
    <property type="entry name" value="FAD-bd_PCMH_sub2"/>
</dbReference>
<dbReference type="Gene3D" id="3.30.465.10">
    <property type="match status" value="1"/>
</dbReference>
<dbReference type="PANTHER" id="PTHR42659:SF2">
    <property type="entry name" value="XANTHINE DEHYDROGENASE SUBUNIT C-RELATED"/>
    <property type="match status" value="1"/>
</dbReference>
<dbReference type="HOGENOM" id="CLU_058050_0_1_0"/>
<dbReference type="InterPro" id="IPR051312">
    <property type="entry name" value="Diverse_Substr_Oxidored"/>
</dbReference>
<evidence type="ECO:0000259" key="4">
    <source>
        <dbReference type="PROSITE" id="PS51387"/>
    </source>
</evidence>
<dbReference type="Gene3D" id="3.30.43.10">
    <property type="entry name" value="Uridine Diphospho-n-acetylenolpyruvylglucosamine Reductase, domain 2"/>
    <property type="match status" value="1"/>
</dbReference>
<feature type="domain" description="FAD-binding PCMH-type" evidence="4">
    <location>
        <begin position="1"/>
        <end position="172"/>
    </location>
</feature>
<reference evidence="5 6" key="1">
    <citation type="journal article" date="2012" name="Genome Biol. Evol.">
        <title>Genome Sequence of the Mesophilic Thermotogales Bacterium Mesotoga prima MesG1.Ag.4.2 Reveals the Largest Thermotogales Genome To Date.</title>
        <authorList>
            <person name="Zhaxybayeva O."/>
            <person name="Swithers K.S."/>
            <person name="Foght J."/>
            <person name="Green A.G."/>
            <person name="Bruce D."/>
            <person name="Detter C."/>
            <person name="Han S."/>
            <person name="Teshima H."/>
            <person name="Han J."/>
            <person name="Woyke T."/>
            <person name="Pitluck S."/>
            <person name="Nolan M."/>
            <person name="Ivanova N."/>
            <person name="Pati A."/>
            <person name="Land M.L."/>
            <person name="Dlutek M."/>
            <person name="Doolittle W.F."/>
            <person name="Noll K.M."/>
            <person name="Nesbo C.L."/>
        </authorList>
    </citation>
    <scope>NUCLEOTIDE SEQUENCE [LARGE SCALE GENOMIC DNA]</scope>
    <source>
        <strain evidence="6">mesG1.Ag.4.2</strain>
    </source>
</reference>
<proteinExistence type="predicted"/>
<dbReference type="InterPro" id="IPR016167">
    <property type="entry name" value="FAD-bd_PCMH_sub1"/>
</dbReference>
<dbReference type="AlphaFoldDB" id="I2F3Y6"/>
<dbReference type="RefSeq" id="WP_014730661.1">
    <property type="nucleotide sequence ID" value="NC_017934.1"/>
</dbReference>
<keyword evidence="2" id="KW-0274">FAD</keyword>
<dbReference type="Pfam" id="PF00941">
    <property type="entry name" value="FAD_binding_5"/>
    <property type="match status" value="1"/>
</dbReference>
<dbReference type="InterPro" id="IPR005107">
    <property type="entry name" value="CO_DH_flav_C"/>
</dbReference>
<organism evidence="5 6">
    <name type="scientific">Mesotoga prima MesG1.Ag.4.2</name>
    <dbReference type="NCBI Taxonomy" id="660470"/>
    <lineage>
        <taxon>Bacteria</taxon>
        <taxon>Thermotogati</taxon>
        <taxon>Thermotogota</taxon>
        <taxon>Thermotogae</taxon>
        <taxon>Kosmotogales</taxon>
        <taxon>Kosmotogaceae</taxon>
        <taxon>Mesotoga</taxon>
    </lineage>
</organism>
<name>I2F3Y6_9BACT</name>
<dbReference type="SUPFAM" id="SSF56176">
    <property type="entry name" value="FAD-binding/transporter-associated domain-like"/>
    <property type="match status" value="1"/>
</dbReference>